<dbReference type="EMBL" id="JAHLFU010000219">
    <property type="protein sequence ID" value="MBU3854286.1"/>
    <property type="molecule type" value="Genomic_DNA"/>
</dbReference>
<dbReference type="InterPro" id="IPR011990">
    <property type="entry name" value="TPR-like_helical_dom_sf"/>
</dbReference>
<dbReference type="Gene3D" id="1.25.40.10">
    <property type="entry name" value="Tetratricopeptide repeat domain"/>
    <property type="match status" value="1"/>
</dbReference>
<dbReference type="SUPFAM" id="SSF52540">
    <property type="entry name" value="P-loop containing nucleoside triphosphate hydrolases"/>
    <property type="match status" value="2"/>
</dbReference>
<dbReference type="InterPro" id="IPR027417">
    <property type="entry name" value="P-loop_NTPase"/>
</dbReference>
<gene>
    <name evidence="4" type="ORF">H9789_10830</name>
</gene>
<dbReference type="InterPro" id="IPR010285">
    <property type="entry name" value="DNA_helicase_pif1-like_DEAD"/>
</dbReference>
<protein>
    <submittedName>
        <fullName evidence="4">AAA family ATPase</fullName>
    </submittedName>
</protein>
<organism evidence="4 5">
    <name type="scientific">Candidatus Paraprevotella stercoravium</name>
    <dbReference type="NCBI Taxonomy" id="2838725"/>
    <lineage>
        <taxon>Bacteria</taxon>
        <taxon>Pseudomonadati</taxon>
        <taxon>Bacteroidota</taxon>
        <taxon>Bacteroidia</taxon>
        <taxon>Bacteroidales</taxon>
        <taxon>Prevotellaceae</taxon>
        <taxon>Paraprevotella</taxon>
    </lineage>
</organism>
<dbReference type="CDD" id="cd18809">
    <property type="entry name" value="SF1_C_RecD"/>
    <property type="match status" value="1"/>
</dbReference>
<evidence type="ECO:0000259" key="3">
    <source>
        <dbReference type="SMART" id="SM00382"/>
    </source>
</evidence>
<dbReference type="InterPro" id="IPR019734">
    <property type="entry name" value="TPR_rpt"/>
</dbReference>
<feature type="domain" description="AAA+ ATPase" evidence="3">
    <location>
        <begin position="24"/>
        <end position="204"/>
    </location>
</feature>
<keyword evidence="1" id="KW-0802">TPR repeat</keyword>
<evidence type="ECO:0000313" key="5">
    <source>
        <dbReference type="Proteomes" id="UP000823865"/>
    </source>
</evidence>
<dbReference type="SMART" id="SM00382">
    <property type="entry name" value="AAA"/>
    <property type="match status" value="1"/>
</dbReference>
<dbReference type="Pfam" id="PF00515">
    <property type="entry name" value="TPR_1"/>
    <property type="match status" value="1"/>
</dbReference>
<dbReference type="Gene3D" id="3.40.50.300">
    <property type="entry name" value="P-loop containing nucleotide triphosphate hydrolases"/>
    <property type="match status" value="1"/>
</dbReference>
<dbReference type="PANTHER" id="PTHR47642:SF7">
    <property type="entry name" value="ATP-DEPENDENT DNA HELICASE PIF1"/>
    <property type="match status" value="1"/>
</dbReference>
<reference evidence="4" key="1">
    <citation type="journal article" date="2021" name="PeerJ">
        <title>Extensive microbial diversity within the chicken gut microbiome revealed by metagenomics and culture.</title>
        <authorList>
            <person name="Gilroy R."/>
            <person name="Ravi A."/>
            <person name="Getino M."/>
            <person name="Pursley I."/>
            <person name="Horton D.L."/>
            <person name="Alikhan N.F."/>
            <person name="Baker D."/>
            <person name="Gharbi K."/>
            <person name="Hall N."/>
            <person name="Watson M."/>
            <person name="Adriaenssens E.M."/>
            <person name="Foster-Nyarko E."/>
            <person name="Jarju S."/>
            <person name="Secka A."/>
            <person name="Antonio M."/>
            <person name="Oren A."/>
            <person name="Chaudhuri R.R."/>
            <person name="La Ragione R."/>
            <person name="Hildebrand F."/>
            <person name="Pallen M.J."/>
        </authorList>
    </citation>
    <scope>NUCLEOTIDE SEQUENCE</scope>
    <source>
        <strain evidence="4">G3-2149</strain>
    </source>
</reference>
<feature type="coiled-coil region" evidence="2">
    <location>
        <begin position="502"/>
        <end position="536"/>
    </location>
</feature>
<dbReference type="GO" id="GO:0003678">
    <property type="term" value="F:DNA helicase activity"/>
    <property type="evidence" value="ECO:0007669"/>
    <property type="project" value="InterPro"/>
</dbReference>
<feature type="repeat" description="TPR" evidence="1">
    <location>
        <begin position="603"/>
        <end position="636"/>
    </location>
</feature>
<dbReference type="Proteomes" id="UP000823865">
    <property type="component" value="Unassembled WGS sequence"/>
</dbReference>
<dbReference type="FunFam" id="3.40.50.300:FF:001498">
    <property type="entry name" value="ATP-dependent DNA helicase"/>
    <property type="match status" value="1"/>
</dbReference>
<proteinExistence type="predicted"/>
<accession>A0A9E2P302</accession>
<dbReference type="SMART" id="SM00028">
    <property type="entry name" value="TPR"/>
    <property type="match status" value="4"/>
</dbReference>
<dbReference type="AlphaFoldDB" id="A0A9E2P302"/>
<dbReference type="InterPro" id="IPR051055">
    <property type="entry name" value="PIF1_helicase"/>
</dbReference>
<dbReference type="PROSITE" id="PS50005">
    <property type="entry name" value="TPR"/>
    <property type="match status" value="1"/>
</dbReference>
<dbReference type="PANTHER" id="PTHR47642">
    <property type="entry name" value="ATP-DEPENDENT DNA HELICASE"/>
    <property type="match status" value="1"/>
</dbReference>
<dbReference type="SUPFAM" id="SSF48452">
    <property type="entry name" value="TPR-like"/>
    <property type="match status" value="1"/>
</dbReference>
<keyword evidence="2" id="KW-0175">Coiled coil</keyword>
<evidence type="ECO:0000256" key="1">
    <source>
        <dbReference type="PROSITE-ProRule" id="PRU00339"/>
    </source>
</evidence>
<dbReference type="Pfam" id="PF05970">
    <property type="entry name" value="PIF1"/>
    <property type="match status" value="1"/>
</dbReference>
<dbReference type="Gene3D" id="2.30.30.940">
    <property type="match status" value="1"/>
</dbReference>
<evidence type="ECO:0000256" key="2">
    <source>
        <dbReference type="SAM" id="Coils"/>
    </source>
</evidence>
<evidence type="ECO:0000313" key="4">
    <source>
        <dbReference type="EMBL" id="MBU3854286.1"/>
    </source>
</evidence>
<dbReference type="InterPro" id="IPR003593">
    <property type="entry name" value="AAA+_ATPase"/>
</dbReference>
<dbReference type="GO" id="GO:0000723">
    <property type="term" value="P:telomere maintenance"/>
    <property type="evidence" value="ECO:0007669"/>
    <property type="project" value="InterPro"/>
</dbReference>
<sequence>MIDKNEIDTSNAEFQNALRLVQYTSHSLFLTGKAGTGKSTFLKYICAHTKKKYVILAPTGIAAIHVGGVTLHSFFKLPFYPLLPDDTRFSLGKIRETLKYNRSLCKLIQEVELIVIDEISMVRADIIDTIDKILRVYSHALRKPFGGKQMLFVGDLFQLEPVLKGEEKALLHQYYPTPFFFSARAFREMELVSIELTQVYRQTDISFVALLDRVRSNTVSDSDLSQLNRRCQNAFSLESRESTNDFRITLATRRHVVDHINHDRLECLEGDLVELRGHIEGDFPETALPTGEFLHLKIGAQVLFVRNDVEKQWVNGTIGRVEYIDPELNFVEVLTEDGKDCLVKRERWTNIRYTYNAEKKEIEEEVLGTFEQFPIKLAWAITVHKSQGLTFSKVQIDFRGGAFAAGQAYVALSRCTSLNGIFLCTPLKRNDIFSRAEILEFSRSFNDVEAVGRALLSARADIAYHEAANAFDTGDFDRCITRFLEAIHARYEIETPLNKRFIRYKLNVINRLRKENKRLQEELSANRSQLNQCAQEYYLMGNECVVQAHNSTAALRNYDKAIALNPYHWDAWVRKGVTLLSENRTEEGEACFTHVILAAPTVFKAWYHRGKIRYQQKRYWEAISDFDKATSLRPDHARSHELYGDVLLQCGKEAEAIRHWNIAEHLRKKNNK</sequence>
<dbReference type="GO" id="GO:0006281">
    <property type="term" value="P:DNA repair"/>
    <property type="evidence" value="ECO:0007669"/>
    <property type="project" value="InterPro"/>
</dbReference>
<reference evidence="4" key="2">
    <citation type="submission" date="2021-04" db="EMBL/GenBank/DDBJ databases">
        <authorList>
            <person name="Gilroy R."/>
        </authorList>
    </citation>
    <scope>NUCLEOTIDE SEQUENCE</scope>
    <source>
        <strain evidence="4">G3-2149</strain>
    </source>
</reference>
<dbReference type="Pfam" id="PF13432">
    <property type="entry name" value="TPR_16"/>
    <property type="match status" value="1"/>
</dbReference>
<comment type="caution">
    <text evidence="4">The sequence shown here is derived from an EMBL/GenBank/DDBJ whole genome shotgun (WGS) entry which is preliminary data.</text>
</comment>
<name>A0A9E2P302_9BACT</name>